<dbReference type="EMBL" id="DTGT01000053">
    <property type="protein sequence ID" value="HGH59969.1"/>
    <property type="molecule type" value="Genomic_DNA"/>
</dbReference>
<name>A0A7C4EQZ1_9BACT</name>
<evidence type="ECO:0000256" key="1">
    <source>
        <dbReference type="ARBA" id="ARBA00003810"/>
    </source>
</evidence>
<evidence type="ECO:0000256" key="2">
    <source>
        <dbReference type="ARBA" id="ARBA00012553"/>
    </source>
</evidence>
<comment type="catalytic activity">
    <reaction evidence="6">
        <text>2 D-glyceraldehyde 3-phosphate = 4-(hydroxymethyl)-2-furancarboxaldehyde phosphate + phosphate + 2 H2O</text>
        <dbReference type="Rhea" id="RHEA:43536"/>
        <dbReference type="ChEBI" id="CHEBI:15377"/>
        <dbReference type="ChEBI" id="CHEBI:43474"/>
        <dbReference type="ChEBI" id="CHEBI:59776"/>
        <dbReference type="ChEBI" id="CHEBI:83407"/>
        <dbReference type="EC" id="4.2.3.153"/>
    </reaction>
</comment>
<dbReference type="InterPro" id="IPR007565">
    <property type="entry name" value="4HFCP_synth"/>
</dbReference>
<evidence type="ECO:0000313" key="7">
    <source>
        <dbReference type="EMBL" id="HGH59969.1"/>
    </source>
</evidence>
<gene>
    <name evidence="7" type="ORF">ENV54_01575</name>
</gene>
<dbReference type="EC" id="4.2.3.153" evidence="2"/>
<dbReference type="AlphaFoldDB" id="A0A7C4EQZ1"/>
<dbReference type="GO" id="GO:0016829">
    <property type="term" value="F:lyase activity"/>
    <property type="evidence" value="ECO:0007669"/>
    <property type="project" value="UniProtKB-KW"/>
</dbReference>
<comment type="function">
    <text evidence="1">Catalyzes the formation of 4-(hydroxymethyl)-2-furancarboxaldehyde phosphate (4-HFC-P) from two molecules of glyceraldehyde-3-P (GA-3-P).</text>
</comment>
<accession>A0A7C4EQZ1</accession>
<keyword evidence="3" id="KW-0456">Lyase</keyword>
<sequence>MQRLLISVRGPKEAIEAARGGAHIADIEYPASALGTPYPLNILAVRHKLNSHGYTKVAVSTNIGEKQHDRSSACQAALGVATSGADIVKCGFAELPYEAAVYQGETLVRTMRKFYPRKK</sequence>
<evidence type="ECO:0000256" key="3">
    <source>
        <dbReference type="ARBA" id="ARBA00023239"/>
    </source>
</evidence>
<reference evidence="7" key="1">
    <citation type="journal article" date="2020" name="mSystems">
        <title>Genome- and Community-Level Interaction Insights into Carbon Utilization and Element Cycling Functions of Hydrothermarchaeota in Hydrothermal Sediment.</title>
        <authorList>
            <person name="Zhou Z."/>
            <person name="Liu Y."/>
            <person name="Xu W."/>
            <person name="Pan J."/>
            <person name="Luo Z.H."/>
            <person name="Li M."/>
        </authorList>
    </citation>
    <scope>NUCLEOTIDE SEQUENCE [LARGE SCALE GENOMIC DNA]</scope>
    <source>
        <strain evidence="7">SpSt-769</strain>
    </source>
</reference>
<organism evidence="7">
    <name type="scientific">Desulfomonile tiedjei</name>
    <dbReference type="NCBI Taxonomy" id="2358"/>
    <lineage>
        <taxon>Bacteria</taxon>
        <taxon>Pseudomonadati</taxon>
        <taxon>Thermodesulfobacteriota</taxon>
        <taxon>Desulfomonilia</taxon>
        <taxon>Desulfomonilales</taxon>
        <taxon>Desulfomonilaceae</taxon>
        <taxon>Desulfomonile</taxon>
    </lineage>
</organism>
<keyword evidence="4" id="KW-0704">Schiff base</keyword>
<dbReference type="Pfam" id="PF04476">
    <property type="entry name" value="4HFCP_synth"/>
    <property type="match status" value="1"/>
</dbReference>
<protein>
    <recommendedName>
        <fullName evidence="2">(5-formylfuran-3-yl)methyl phosphate synthase</fullName>
        <ecNumber evidence="2">4.2.3.153</ecNumber>
    </recommendedName>
    <alternativeName>
        <fullName evidence="5">4-(hydroxymethyl)-2-furancarboxaldehyde-phosphate synthase</fullName>
    </alternativeName>
</protein>
<proteinExistence type="predicted"/>
<evidence type="ECO:0000256" key="4">
    <source>
        <dbReference type="ARBA" id="ARBA00023270"/>
    </source>
</evidence>
<evidence type="ECO:0000256" key="6">
    <source>
        <dbReference type="ARBA" id="ARBA00047628"/>
    </source>
</evidence>
<evidence type="ECO:0000256" key="5">
    <source>
        <dbReference type="ARBA" id="ARBA00032523"/>
    </source>
</evidence>
<comment type="caution">
    <text evidence="7">The sequence shown here is derived from an EMBL/GenBank/DDBJ whole genome shotgun (WGS) entry which is preliminary data.</text>
</comment>